<proteinExistence type="predicted"/>
<keyword evidence="3" id="KW-1185">Reference proteome</keyword>
<feature type="compositionally biased region" description="Polar residues" evidence="1">
    <location>
        <begin position="41"/>
        <end position="56"/>
    </location>
</feature>
<reference evidence="2" key="1">
    <citation type="submission" date="2012-11" db="EMBL/GenBank/DDBJ databases">
        <title>Permanent draft genomes of Rhodopirellula europaea strain SH398 and 6C.</title>
        <authorList>
            <person name="Richter M."/>
            <person name="Richter-Heitmann T."/>
            <person name="Frank C."/>
            <person name="Harder J."/>
            <person name="Glockner F.O."/>
        </authorList>
    </citation>
    <scope>NUCLEOTIDE SEQUENCE</scope>
    <source>
        <strain evidence="2">6C</strain>
    </source>
</reference>
<dbReference type="EMBL" id="ANMO01000007">
    <property type="protein sequence ID" value="EMB19150.1"/>
    <property type="molecule type" value="Genomic_DNA"/>
</dbReference>
<dbReference type="Proteomes" id="UP000011529">
    <property type="component" value="Unassembled WGS sequence"/>
</dbReference>
<evidence type="ECO:0000313" key="2">
    <source>
        <dbReference type="EMBL" id="EMB19150.1"/>
    </source>
</evidence>
<gene>
    <name evidence="2" type="ORF">RE6C_00124</name>
</gene>
<reference evidence="2" key="2">
    <citation type="journal article" date="2013" name="Mar. Genomics">
        <title>Expression of sulfatases in Rhodopirellula baltica and the diversity of sulfatases in the genus Rhodopirellula.</title>
        <authorList>
            <person name="Wegner C.E."/>
            <person name="Richter-Heitmann T."/>
            <person name="Klindworth A."/>
            <person name="Klockow C."/>
            <person name="Richter M."/>
            <person name="Achstetter T."/>
            <person name="Glockner F.O."/>
            <person name="Harder J."/>
        </authorList>
    </citation>
    <scope>NUCLEOTIDE SEQUENCE [LARGE SCALE GENOMIC DNA]</scope>
    <source>
        <strain evidence="2">6C</strain>
    </source>
</reference>
<dbReference type="AlphaFoldDB" id="M2APY6"/>
<dbReference type="PATRIC" id="fig|1263867.3.peg.133"/>
<sequence>MRELTTIDCVGFCHGPCCHPFGVGGGISTFDEQQLTRRNRSSFGPSQAAELTTESV</sequence>
<evidence type="ECO:0000256" key="1">
    <source>
        <dbReference type="SAM" id="MobiDB-lite"/>
    </source>
</evidence>
<protein>
    <submittedName>
        <fullName evidence="2">Uncharacterized protein</fullName>
    </submittedName>
</protein>
<feature type="region of interest" description="Disordered" evidence="1">
    <location>
        <begin position="37"/>
        <end position="56"/>
    </location>
</feature>
<comment type="caution">
    <text evidence="2">The sequence shown here is derived from an EMBL/GenBank/DDBJ whole genome shotgun (WGS) entry which is preliminary data.</text>
</comment>
<name>M2APY6_9BACT</name>
<evidence type="ECO:0000313" key="3">
    <source>
        <dbReference type="Proteomes" id="UP000011529"/>
    </source>
</evidence>
<organism evidence="2 3">
    <name type="scientific">Rhodopirellula europaea 6C</name>
    <dbReference type="NCBI Taxonomy" id="1263867"/>
    <lineage>
        <taxon>Bacteria</taxon>
        <taxon>Pseudomonadati</taxon>
        <taxon>Planctomycetota</taxon>
        <taxon>Planctomycetia</taxon>
        <taxon>Pirellulales</taxon>
        <taxon>Pirellulaceae</taxon>
        <taxon>Rhodopirellula</taxon>
    </lineage>
</organism>
<accession>M2APY6</accession>